<comment type="caution">
    <text evidence="1">The sequence shown here is derived from an EMBL/GenBank/DDBJ whole genome shotgun (WGS) entry which is preliminary data.</text>
</comment>
<dbReference type="Pfam" id="PF13148">
    <property type="entry name" value="DUF3987"/>
    <property type="match status" value="1"/>
</dbReference>
<dbReference type="RefSeq" id="WP_239741354.1">
    <property type="nucleotide sequence ID" value="NZ_JACSYB010000001.1"/>
</dbReference>
<organism evidence="1 2">
    <name type="scientific">Moraxella tetraodonis</name>
    <dbReference type="NCBI Taxonomy" id="2767221"/>
    <lineage>
        <taxon>Bacteria</taxon>
        <taxon>Pseudomonadati</taxon>
        <taxon>Pseudomonadota</taxon>
        <taxon>Gammaproteobacteria</taxon>
        <taxon>Moraxellales</taxon>
        <taxon>Moraxellaceae</taxon>
        <taxon>Moraxella</taxon>
    </lineage>
</organism>
<evidence type="ECO:0000313" key="2">
    <source>
        <dbReference type="Proteomes" id="UP001139238"/>
    </source>
</evidence>
<name>A0A9X1UPU8_9GAMM</name>
<dbReference type="EMBL" id="JACSYB010000001">
    <property type="protein sequence ID" value="MCG8146739.1"/>
    <property type="molecule type" value="Genomic_DNA"/>
</dbReference>
<sequence>MSIETSTALQNEKAQTEQEMGFFEFLASDLLTKNVFDNEQLANNQTADILTEFFKPEQLSLVTDNLTIGDSDKATAGELAIRLYDSNFEPSNLAIMPADGKPYLTEQYKHDAFIIGDGSEFIAVNKFNDALRLKAVLGLDSDNYTILATLDDWQFERMAKAHAKQRTLTIFCTYTERQKYSDMFNDYHVRLIVTIEPITDMLLDYRLDEIISDKPNDTKIYQLGAIEWAKPETISTAPATPYPIHAWQGVLRDAVEAIAYHAQVPQAIAGQVILGALSTILQGSINAPYADGVKFMPVALFLLSIYPSGEGKTLANSIAYQQIDFYQDELDRQFTQLKHEWQLAKASVKRSELETFLLENPPPTEKTLYMSSGTLQGILDRMLMNNLKNITWVTADCGQFFGGHSMKADNMLFVISCLSDIWSKGVFDRILSPRAKNAIEQTRTKGVRFTVDLAGQDEVIRPALNDATMNGQGFLPRFLFTAPDVINRVYNTPERMNNYSDSDPRLLKFWDRCRDLLDPLPNPENQQPSDNNAPHERININFADQQARQALADYQQYAQDRKAKGRELEHYPAYANRLAENASRIASLMAFFEGRTLLNADDIQRASMLTEYSIHERMRYTDTPQASMNDSDKLLNWLIEQTSNKQPPLINEGLIGQYAPNALRRQKDSLLDDLESIGLVMRKKQGKQKLVYINEYLFK</sequence>
<evidence type="ECO:0000313" key="1">
    <source>
        <dbReference type="EMBL" id="MCG8146739.1"/>
    </source>
</evidence>
<protein>
    <submittedName>
        <fullName evidence="1">DUF3987 domain-containing protein</fullName>
    </submittedName>
</protein>
<keyword evidence="2" id="KW-1185">Reference proteome</keyword>
<reference evidence="1" key="1">
    <citation type="submission" date="2021-08" db="EMBL/GenBank/DDBJ databases">
        <title>Complete genome sequence of Moraxella sp strain PS-22.</title>
        <authorList>
            <person name="Das S.K."/>
        </authorList>
    </citation>
    <scope>NUCLEOTIDE SEQUENCE</scope>
    <source>
        <strain evidence="1">PS-22</strain>
    </source>
</reference>
<dbReference type="InterPro" id="IPR025048">
    <property type="entry name" value="DUF3987"/>
</dbReference>
<proteinExistence type="predicted"/>
<dbReference type="AlphaFoldDB" id="A0A9X1UPU8"/>
<dbReference type="Proteomes" id="UP001139238">
    <property type="component" value="Unassembled WGS sequence"/>
</dbReference>
<accession>A0A9X1UPU8</accession>
<gene>
    <name evidence="1" type="ORF">H9W84_01110</name>
</gene>